<evidence type="ECO:0000313" key="1">
    <source>
        <dbReference type="EMBL" id="UXC17732.1"/>
    </source>
</evidence>
<dbReference type="RefSeq" id="WP_260718764.1">
    <property type="nucleotide sequence ID" value="NZ_CP104377.1"/>
</dbReference>
<gene>
    <name evidence="1" type="ORF">N4T19_18820</name>
</gene>
<dbReference type="PROSITE" id="PS51257">
    <property type="entry name" value="PROKAR_LIPOPROTEIN"/>
    <property type="match status" value="1"/>
</dbReference>
<evidence type="ECO:0008006" key="3">
    <source>
        <dbReference type="Google" id="ProtNLM"/>
    </source>
</evidence>
<protein>
    <recommendedName>
        <fullName evidence="3">Ig-like domain-containing protein</fullName>
    </recommendedName>
</protein>
<dbReference type="Proteomes" id="UP001058290">
    <property type="component" value="Chromosome"/>
</dbReference>
<name>A0ABY5ZY97_9BURK</name>
<organism evidence="1 2">
    <name type="scientific">Comamonas squillarum</name>
    <dbReference type="NCBI Taxonomy" id="2977320"/>
    <lineage>
        <taxon>Bacteria</taxon>
        <taxon>Pseudomonadati</taxon>
        <taxon>Pseudomonadota</taxon>
        <taxon>Betaproteobacteria</taxon>
        <taxon>Burkholderiales</taxon>
        <taxon>Comamonadaceae</taxon>
        <taxon>Comamonas</taxon>
    </lineage>
</organism>
<keyword evidence="2" id="KW-1185">Reference proteome</keyword>
<proteinExistence type="predicted"/>
<accession>A0ABY5ZY97</accession>
<evidence type="ECO:0000313" key="2">
    <source>
        <dbReference type="Proteomes" id="UP001058290"/>
    </source>
</evidence>
<reference evidence="1" key="1">
    <citation type="submission" date="2022-09" db="EMBL/GenBank/DDBJ databases">
        <title>Bacterial diversity in gut of crayfish and pufferfish.</title>
        <authorList>
            <person name="Huang Y."/>
        </authorList>
    </citation>
    <scope>NUCLEOTIDE SEQUENCE</scope>
    <source>
        <strain evidence="1">PR12</strain>
    </source>
</reference>
<dbReference type="EMBL" id="CP104377">
    <property type="protein sequence ID" value="UXC17732.1"/>
    <property type="molecule type" value="Genomic_DNA"/>
</dbReference>
<sequence>MRKRDATTAARAARRAARAPLSAGLVLLACGITVPANAVIITVSDSASTANYALSLQVGSAAGTDTVQFNVSGNNAGLTPTAVTGSPAIDISVTPVRPIIASEVARPVTLRVDSSAGLVCQSGACGSTVIPFSKISWTVSNSSGSAAGDIQSGQFNGATNQQIASFNANANICSIPIIILCLGTWTYQTRNMNATRMTFSYANDTFYPAGTYRGTVYFTASME</sequence>